<gene>
    <name evidence="1" type="ORF">CMV24_16535</name>
</gene>
<organism evidence="1 2">
    <name type="scientific">Pseudomonas plecoglossicida</name>
    <dbReference type="NCBI Taxonomy" id="70775"/>
    <lineage>
        <taxon>Bacteria</taxon>
        <taxon>Pseudomonadati</taxon>
        <taxon>Pseudomonadota</taxon>
        <taxon>Gammaproteobacteria</taxon>
        <taxon>Pseudomonadales</taxon>
        <taxon>Pseudomonadaceae</taxon>
        <taxon>Pseudomonas</taxon>
    </lineage>
</organism>
<evidence type="ECO:0000313" key="2">
    <source>
        <dbReference type="Proteomes" id="UP000218102"/>
    </source>
</evidence>
<comment type="caution">
    <text evidence="1">The sequence shown here is derived from an EMBL/GenBank/DDBJ whole genome shotgun (WGS) entry which is preliminary data.</text>
</comment>
<accession>A0A2A3M2Y9</accession>
<dbReference type="AlphaFoldDB" id="A0A2A3M2Y9"/>
<proteinExistence type="predicted"/>
<dbReference type="EMBL" id="NTME01000016">
    <property type="protein sequence ID" value="PBJ94527.1"/>
    <property type="molecule type" value="Genomic_DNA"/>
</dbReference>
<name>A0A2A3M2Y9_PSEDL</name>
<protein>
    <submittedName>
        <fullName evidence="1">Uncharacterized protein</fullName>
    </submittedName>
</protein>
<sequence length="119" mass="12859">MAKEISGADDSVESLDRALKELDAACSDLIKVTREWQFPVKLANLKATMNFNLATSASAAVTAWKNAESFNLGNTEKAIAAVAAGVASNFKIDADISFQKIKRPASPFKYLYQATRELG</sequence>
<dbReference type="Proteomes" id="UP000218102">
    <property type="component" value="Unassembled WGS sequence"/>
</dbReference>
<evidence type="ECO:0000313" key="1">
    <source>
        <dbReference type="EMBL" id="PBJ94527.1"/>
    </source>
</evidence>
<reference evidence="1 2" key="1">
    <citation type="submission" date="2017-09" db="EMBL/GenBank/DDBJ databases">
        <authorList>
            <person name="Ehlers B."/>
            <person name="Leendertz F.H."/>
        </authorList>
    </citation>
    <scope>NUCLEOTIDE SEQUENCE [LARGE SCALE GENOMIC DNA]</scope>
    <source>
        <strain evidence="1 2">DJ-1</strain>
    </source>
</reference>